<name>A7IYG8_9CAUD</name>
<sequence>MTVTLIGHRGVTNTAFSLLAGHRGLVLRVNVRDDGYCRDVMTSSRGCCPLCFLWCVVVGGCVE</sequence>
<accession>A7IYG8</accession>
<evidence type="ECO:0000313" key="1">
    <source>
        <dbReference type="EMBL" id="ABF57551.1"/>
    </source>
</evidence>
<proteinExistence type="predicted"/>
<organism evidence="1 2">
    <name type="scientific">Corynebacterium phage P1201</name>
    <dbReference type="NCBI Taxonomy" id="384848"/>
    <lineage>
        <taxon>Viruses</taxon>
        <taxon>Duplodnaviria</taxon>
        <taxon>Heunggongvirae</taxon>
        <taxon>Uroviricota</taxon>
        <taxon>Caudoviricetes</taxon>
        <taxon>Zierdtviridae</taxon>
        <taxon>Toshachvirinae</taxon>
        <taxon>Chunghsingvirus</taxon>
        <taxon>Chunghsingvirus P1201</taxon>
        <taxon>Corynebacterium virus P1201</taxon>
    </lineage>
</organism>
<keyword evidence="2" id="KW-1185">Reference proteome</keyword>
<dbReference type="EMBL" id="DQ499600">
    <property type="protein sequence ID" value="ABF57551.1"/>
    <property type="molecule type" value="Genomic_DNA"/>
</dbReference>
<dbReference type="KEGG" id="vg:5745521"/>
<dbReference type="Proteomes" id="UP000002414">
    <property type="component" value="Segment"/>
</dbReference>
<protein>
    <submittedName>
        <fullName evidence="1">Gp101</fullName>
    </submittedName>
</protein>
<evidence type="ECO:0000313" key="2">
    <source>
        <dbReference type="Proteomes" id="UP000002414"/>
    </source>
</evidence>
<reference evidence="1 2" key="1">
    <citation type="journal article" date="2008" name="Virology">
        <title>Genome sequence of the lytic bacteriophage P1201 from Corynebacterium glutamicum NCHU 87078: Evolutionary relationships to phages from Corynebacterineae.</title>
        <authorList>
            <person name="Chen C.L."/>
            <person name="Pan T.Y."/>
            <person name="Kan S.C."/>
            <person name="Kuan Y.C."/>
            <person name="Hong L.Y."/>
            <person name="Chiu K.R."/>
            <person name="Sheu C.S."/>
            <person name="Yang J.S."/>
            <person name="Hsu W.H."/>
            <person name="Hu H.Y."/>
        </authorList>
    </citation>
    <scope>NUCLEOTIDE SEQUENCE</scope>
</reference>
<dbReference type="RefSeq" id="YP_001468999.1">
    <property type="nucleotide sequence ID" value="NC_009816.1"/>
</dbReference>
<dbReference type="GeneID" id="5745521"/>